<feature type="non-terminal residue" evidence="1">
    <location>
        <position position="71"/>
    </location>
</feature>
<proteinExistence type="predicted"/>
<sequence length="71" mass="8167">MSSLYDSEFCMCGKKRHTMNTTNWTRHLNACKIKKANQCSPSIASFFTSSKKHELEYKDKSVKKNKTTSSI</sequence>
<dbReference type="OrthoDB" id="10518590at2759"/>
<name>A0A6G0VKP9_APHCR</name>
<dbReference type="Proteomes" id="UP000478052">
    <property type="component" value="Unassembled WGS sequence"/>
</dbReference>
<evidence type="ECO:0000313" key="2">
    <source>
        <dbReference type="Proteomes" id="UP000478052"/>
    </source>
</evidence>
<reference evidence="1 2" key="1">
    <citation type="submission" date="2019-08" db="EMBL/GenBank/DDBJ databases">
        <title>Whole genome of Aphis craccivora.</title>
        <authorList>
            <person name="Voronova N.V."/>
            <person name="Shulinski R.S."/>
            <person name="Bandarenka Y.V."/>
            <person name="Zhorov D.G."/>
            <person name="Warner D."/>
        </authorList>
    </citation>
    <scope>NUCLEOTIDE SEQUENCE [LARGE SCALE GENOMIC DNA]</scope>
    <source>
        <strain evidence="1">180601</strain>
        <tissue evidence="1">Whole Body</tissue>
    </source>
</reference>
<keyword evidence="2" id="KW-1185">Reference proteome</keyword>
<organism evidence="1 2">
    <name type="scientific">Aphis craccivora</name>
    <name type="common">Cowpea aphid</name>
    <dbReference type="NCBI Taxonomy" id="307492"/>
    <lineage>
        <taxon>Eukaryota</taxon>
        <taxon>Metazoa</taxon>
        <taxon>Ecdysozoa</taxon>
        <taxon>Arthropoda</taxon>
        <taxon>Hexapoda</taxon>
        <taxon>Insecta</taxon>
        <taxon>Pterygota</taxon>
        <taxon>Neoptera</taxon>
        <taxon>Paraneoptera</taxon>
        <taxon>Hemiptera</taxon>
        <taxon>Sternorrhyncha</taxon>
        <taxon>Aphidomorpha</taxon>
        <taxon>Aphidoidea</taxon>
        <taxon>Aphididae</taxon>
        <taxon>Aphidini</taxon>
        <taxon>Aphis</taxon>
        <taxon>Aphis</taxon>
    </lineage>
</organism>
<comment type="caution">
    <text evidence="1">The sequence shown here is derived from an EMBL/GenBank/DDBJ whole genome shotgun (WGS) entry which is preliminary data.</text>
</comment>
<gene>
    <name evidence="1" type="ORF">FWK35_00035004</name>
</gene>
<accession>A0A6G0VKP9</accession>
<protein>
    <submittedName>
        <fullName evidence="1">Zinc finger MYM-type protein 1-like</fullName>
    </submittedName>
</protein>
<evidence type="ECO:0000313" key="1">
    <source>
        <dbReference type="EMBL" id="KAF0693386.1"/>
    </source>
</evidence>
<dbReference type="EMBL" id="VUJU01015520">
    <property type="protein sequence ID" value="KAF0693386.1"/>
    <property type="molecule type" value="Genomic_DNA"/>
</dbReference>
<dbReference type="AlphaFoldDB" id="A0A6G0VKP9"/>